<evidence type="ECO:0000313" key="4">
    <source>
        <dbReference type="Proteomes" id="UP000245890"/>
    </source>
</evidence>
<dbReference type="OrthoDB" id="9803659at2"/>
<gene>
    <name evidence="3" type="ORF">DD559_14775</name>
</gene>
<keyword evidence="1" id="KW-0238">DNA-binding</keyword>
<protein>
    <submittedName>
        <fullName evidence="3">MerR family transcriptional regulator</fullName>
    </submittedName>
</protein>
<feature type="domain" description="HTH merR-type" evidence="2">
    <location>
        <begin position="1"/>
        <end position="70"/>
    </location>
</feature>
<dbReference type="PROSITE" id="PS00552">
    <property type="entry name" value="HTH_MERR_1"/>
    <property type="match status" value="1"/>
</dbReference>
<sequence>MILDIAEVARRTGISARALRFYEARGLLTPLRTAAGRRHYGPGELARLHQILALKRAGLTLAQVQRLLSRRALDLAALIDTQLTHLEVQANAIARSRALLLEAKSRVERSEPLDVATFCSLIEQGERTMSNQAQWEALSARYLTEEAVRDFAASQAKMPGDFDQQAYAARWKELGARIKAALPLDPSSAAARAFLAEWRTLLAPFNAVATPAMQAGVQRMYEDMGSWQGQADPGFEAEVFQFIQAAGRAAAA</sequence>
<evidence type="ECO:0000259" key="2">
    <source>
        <dbReference type="PROSITE" id="PS50937"/>
    </source>
</evidence>
<keyword evidence="4" id="KW-1185">Reference proteome</keyword>
<dbReference type="AlphaFoldDB" id="A0A2U0SGK4"/>
<dbReference type="InterPro" id="IPR009061">
    <property type="entry name" value="DNA-bd_dom_put_sf"/>
</dbReference>
<dbReference type="CDD" id="cd01106">
    <property type="entry name" value="HTH_TipAL-Mta"/>
    <property type="match status" value="1"/>
</dbReference>
<dbReference type="PANTHER" id="PTHR30204:SF93">
    <property type="entry name" value="HTH MERR-TYPE DOMAIN-CONTAINING PROTEIN"/>
    <property type="match status" value="1"/>
</dbReference>
<dbReference type="PANTHER" id="PTHR30204">
    <property type="entry name" value="REDOX-CYCLING DRUG-SENSING TRANSCRIPTIONAL ACTIVATOR SOXR"/>
    <property type="match status" value="1"/>
</dbReference>
<dbReference type="PRINTS" id="PR00040">
    <property type="entry name" value="HTHMERR"/>
</dbReference>
<comment type="caution">
    <text evidence="3">The sequence shown here is derived from an EMBL/GenBank/DDBJ whole genome shotgun (WGS) entry which is preliminary data.</text>
</comment>
<organism evidence="3 4">
    <name type="scientific">Sphingomonas pokkalii</name>
    <dbReference type="NCBI Taxonomy" id="2175090"/>
    <lineage>
        <taxon>Bacteria</taxon>
        <taxon>Pseudomonadati</taxon>
        <taxon>Pseudomonadota</taxon>
        <taxon>Alphaproteobacteria</taxon>
        <taxon>Sphingomonadales</taxon>
        <taxon>Sphingomonadaceae</taxon>
        <taxon>Sphingomonas</taxon>
    </lineage>
</organism>
<name>A0A2U0SGK4_9SPHN</name>
<proteinExistence type="predicted"/>
<dbReference type="SMART" id="SM00422">
    <property type="entry name" value="HTH_MERR"/>
    <property type="match status" value="1"/>
</dbReference>
<dbReference type="InterPro" id="IPR047057">
    <property type="entry name" value="MerR_fam"/>
</dbReference>
<evidence type="ECO:0000256" key="1">
    <source>
        <dbReference type="ARBA" id="ARBA00023125"/>
    </source>
</evidence>
<dbReference type="SUPFAM" id="SSF46955">
    <property type="entry name" value="Putative DNA-binding domain"/>
    <property type="match status" value="1"/>
</dbReference>
<dbReference type="RefSeq" id="WP_116469862.1">
    <property type="nucleotide sequence ID" value="NZ_QENQ01000001.1"/>
</dbReference>
<accession>A0A2U0SGK4</accession>
<dbReference type="PROSITE" id="PS50937">
    <property type="entry name" value="HTH_MERR_2"/>
    <property type="match status" value="1"/>
</dbReference>
<dbReference type="GO" id="GO:0003677">
    <property type="term" value="F:DNA binding"/>
    <property type="evidence" value="ECO:0007669"/>
    <property type="project" value="UniProtKB-KW"/>
</dbReference>
<dbReference type="GO" id="GO:0003700">
    <property type="term" value="F:DNA-binding transcription factor activity"/>
    <property type="evidence" value="ECO:0007669"/>
    <property type="project" value="InterPro"/>
</dbReference>
<dbReference type="Pfam" id="PF13411">
    <property type="entry name" value="MerR_1"/>
    <property type="match status" value="1"/>
</dbReference>
<dbReference type="EMBL" id="QENQ01000001">
    <property type="protein sequence ID" value="PVX30451.1"/>
    <property type="molecule type" value="Genomic_DNA"/>
</dbReference>
<dbReference type="Proteomes" id="UP000245890">
    <property type="component" value="Unassembled WGS sequence"/>
</dbReference>
<dbReference type="Gene3D" id="1.10.1660.10">
    <property type="match status" value="1"/>
</dbReference>
<evidence type="ECO:0000313" key="3">
    <source>
        <dbReference type="EMBL" id="PVX30451.1"/>
    </source>
</evidence>
<dbReference type="InterPro" id="IPR000551">
    <property type="entry name" value="MerR-type_HTH_dom"/>
</dbReference>
<dbReference type="InterPro" id="IPR012925">
    <property type="entry name" value="TipAS_dom"/>
</dbReference>
<dbReference type="Pfam" id="PF07739">
    <property type="entry name" value="TipAS"/>
    <property type="match status" value="1"/>
</dbReference>
<reference evidence="3 4" key="1">
    <citation type="submission" date="2018-05" db="EMBL/GenBank/DDBJ databases">
        <title>Description of Sphingomonas pokkalii sp nov, isolated from the rhizosphere of saline tolerant pokkali rice and its draft genome analysis.</title>
        <authorList>
            <person name="Menon R."/>
            <person name="Kumari S."/>
            <person name="Rameshkumar N."/>
        </authorList>
    </citation>
    <scope>NUCLEOTIDE SEQUENCE [LARGE SCALE GENOMIC DNA]</scope>
    <source>
        <strain evidence="3 4">L3B27</strain>
    </source>
</reference>